<feature type="region of interest" description="Disordered" evidence="1">
    <location>
        <begin position="38"/>
        <end position="60"/>
    </location>
</feature>
<gene>
    <name evidence="2" type="ORF">LPLAT_LOCUS705</name>
</gene>
<accession>A0AAV2N244</accession>
<evidence type="ECO:0000313" key="2">
    <source>
        <dbReference type="EMBL" id="CAL1673920.1"/>
    </source>
</evidence>
<reference evidence="2 3" key="1">
    <citation type="submission" date="2024-04" db="EMBL/GenBank/DDBJ databases">
        <authorList>
            <consortium name="Molecular Ecology Group"/>
        </authorList>
    </citation>
    <scope>NUCLEOTIDE SEQUENCE [LARGE SCALE GENOMIC DNA]</scope>
</reference>
<dbReference type="AlphaFoldDB" id="A0AAV2N244"/>
<proteinExistence type="predicted"/>
<dbReference type="Proteomes" id="UP001497644">
    <property type="component" value="Chromosome 1"/>
</dbReference>
<name>A0AAV2N244_9HYME</name>
<evidence type="ECO:0000313" key="3">
    <source>
        <dbReference type="Proteomes" id="UP001497644"/>
    </source>
</evidence>
<evidence type="ECO:0000256" key="1">
    <source>
        <dbReference type="SAM" id="MobiDB-lite"/>
    </source>
</evidence>
<dbReference type="EMBL" id="OZ034824">
    <property type="protein sequence ID" value="CAL1673920.1"/>
    <property type="molecule type" value="Genomic_DNA"/>
</dbReference>
<protein>
    <submittedName>
        <fullName evidence="2">Uncharacterized protein</fullName>
    </submittedName>
</protein>
<keyword evidence="3" id="KW-1185">Reference proteome</keyword>
<sequence>MVSTRFRKLELLPTSDRALMHSGISVIAQCSHERRVNLPNDNGHPFAEAQRRSPTRSEGSPGAFTRLVYLLLVSCYPHPPISTQTDQECFGIPRFPLSGYPSSFTIPPPPETFVGTLYPPVLQLREGMLIWYAAGDP</sequence>
<organism evidence="2 3">
    <name type="scientific">Lasius platythorax</name>
    <dbReference type="NCBI Taxonomy" id="488582"/>
    <lineage>
        <taxon>Eukaryota</taxon>
        <taxon>Metazoa</taxon>
        <taxon>Ecdysozoa</taxon>
        <taxon>Arthropoda</taxon>
        <taxon>Hexapoda</taxon>
        <taxon>Insecta</taxon>
        <taxon>Pterygota</taxon>
        <taxon>Neoptera</taxon>
        <taxon>Endopterygota</taxon>
        <taxon>Hymenoptera</taxon>
        <taxon>Apocrita</taxon>
        <taxon>Aculeata</taxon>
        <taxon>Formicoidea</taxon>
        <taxon>Formicidae</taxon>
        <taxon>Formicinae</taxon>
        <taxon>Lasius</taxon>
        <taxon>Lasius</taxon>
    </lineage>
</organism>